<dbReference type="GO" id="GO:0006508">
    <property type="term" value="P:proteolysis"/>
    <property type="evidence" value="ECO:0007669"/>
    <property type="project" value="UniProtKB-KW"/>
</dbReference>
<evidence type="ECO:0000256" key="3">
    <source>
        <dbReference type="ARBA" id="ARBA00022825"/>
    </source>
</evidence>
<dbReference type="Pfam" id="PF00089">
    <property type="entry name" value="Trypsin"/>
    <property type="match status" value="1"/>
</dbReference>
<feature type="chain" id="PRO_5004959045" evidence="5">
    <location>
        <begin position="19"/>
        <end position="271"/>
    </location>
</feature>
<dbReference type="AlphaFoldDB" id="X5MPI3"/>
<reference evidence="7" key="2">
    <citation type="submission" date="2014-01" db="EMBL/GenBank/DDBJ databases">
        <authorList>
            <person name="Spit J.R.M."/>
            <person name="Vanden Broeck J."/>
        </authorList>
    </citation>
    <scope>NUCLEOTIDE SEQUENCE</scope>
</reference>
<reference evidence="7" key="1">
    <citation type="journal article" date="2014" name="Insect Biochem. Mol. Biol.">
        <title>Effects of different dietary conditions on the expression of trypsin- and chymotrypsin-like protease genes in the digestive system of the migratory locust, Locusta migratoria.</title>
        <authorList>
            <person name="Spit J."/>
            <person name="Zels S."/>
            <person name="Dillen S."/>
            <person name="Holtof M."/>
            <person name="Wynant N."/>
            <person name="Vanden Broeck J."/>
        </authorList>
    </citation>
    <scope>NUCLEOTIDE SEQUENCE</scope>
</reference>
<dbReference type="InterPro" id="IPR050430">
    <property type="entry name" value="Peptidase_S1"/>
</dbReference>
<keyword evidence="2" id="KW-0378">Hydrolase</keyword>
<keyword evidence="3" id="KW-0720">Serine protease</keyword>
<evidence type="ECO:0000256" key="1">
    <source>
        <dbReference type="ARBA" id="ARBA00022670"/>
    </source>
</evidence>
<dbReference type="InterPro" id="IPR043504">
    <property type="entry name" value="Peptidase_S1_PA_chymotrypsin"/>
</dbReference>
<feature type="signal peptide" evidence="5">
    <location>
        <begin position="1"/>
        <end position="18"/>
    </location>
</feature>
<dbReference type="SMART" id="SM00020">
    <property type="entry name" value="Tryp_SPc"/>
    <property type="match status" value="1"/>
</dbReference>
<keyword evidence="1" id="KW-0645">Protease</keyword>
<feature type="domain" description="Peptidase S1" evidence="6">
    <location>
        <begin position="34"/>
        <end position="271"/>
    </location>
</feature>
<name>X5MPI3_LOCMI</name>
<sequence>AGLLFTLAGCVWVRGSHAPLVHSGKWLGAAGGRIVGGRTPYSGSSVPVSLQHVYLGNSLAYLRASSLTPTRVLTAAHGVEFSGTEYAVAGIGDLSTEDGTAQESEVLEQIPHPDFTGEGGLPPNDIAVFTLITAFTLNDYVQTIPLVSAGSIPTADSSAVVSGWGATDSTWAPDTLQWVEVTIIDFVTCRELVDNYVGTGGESPVVDTMVCTGPLTGGISLCSGDSGGALVQDGAVIGVAQWAYTMDCGIEGAPSGYTRVSAFIDFINQHI</sequence>
<evidence type="ECO:0000256" key="4">
    <source>
        <dbReference type="ARBA" id="ARBA00023157"/>
    </source>
</evidence>
<evidence type="ECO:0000259" key="6">
    <source>
        <dbReference type="PROSITE" id="PS50240"/>
    </source>
</evidence>
<dbReference type="PROSITE" id="PS50240">
    <property type="entry name" value="TRYPSIN_DOM"/>
    <property type="match status" value="1"/>
</dbReference>
<evidence type="ECO:0000256" key="5">
    <source>
        <dbReference type="SAM" id="SignalP"/>
    </source>
</evidence>
<evidence type="ECO:0000256" key="2">
    <source>
        <dbReference type="ARBA" id="ARBA00022801"/>
    </source>
</evidence>
<dbReference type="InterPro" id="IPR001254">
    <property type="entry name" value="Trypsin_dom"/>
</dbReference>
<dbReference type="InterPro" id="IPR009003">
    <property type="entry name" value="Peptidase_S1_PA"/>
</dbReference>
<keyword evidence="5" id="KW-0732">Signal</keyword>
<dbReference type="CDD" id="cd00190">
    <property type="entry name" value="Tryp_SPc"/>
    <property type="match status" value="1"/>
</dbReference>
<keyword evidence="4" id="KW-1015">Disulfide bond</keyword>
<protein>
    <submittedName>
        <fullName evidence="7">Chymotrypsin 7</fullName>
    </submittedName>
</protein>
<proteinExistence type="evidence at transcript level"/>
<dbReference type="SUPFAM" id="SSF50494">
    <property type="entry name" value="Trypsin-like serine proteases"/>
    <property type="match status" value="1"/>
</dbReference>
<accession>X5MPI3</accession>
<organism evidence="7">
    <name type="scientific">Locusta migratoria</name>
    <name type="common">Migratory locust</name>
    <dbReference type="NCBI Taxonomy" id="7004"/>
    <lineage>
        <taxon>Eukaryota</taxon>
        <taxon>Metazoa</taxon>
        <taxon>Ecdysozoa</taxon>
        <taxon>Arthropoda</taxon>
        <taxon>Hexapoda</taxon>
        <taxon>Insecta</taxon>
        <taxon>Pterygota</taxon>
        <taxon>Neoptera</taxon>
        <taxon>Polyneoptera</taxon>
        <taxon>Orthoptera</taxon>
        <taxon>Caelifera</taxon>
        <taxon>Acrididea</taxon>
        <taxon>Acridomorpha</taxon>
        <taxon>Acridoidea</taxon>
        <taxon>Acrididae</taxon>
        <taxon>Oedipodinae</taxon>
        <taxon>Locusta</taxon>
    </lineage>
</organism>
<dbReference type="GO" id="GO:0004252">
    <property type="term" value="F:serine-type endopeptidase activity"/>
    <property type="evidence" value="ECO:0007669"/>
    <property type="project" value="InterPro"/>
</dbReference>
<dbReference type="PANTHER" id="PTHR24276:SF95">
    <property type="entry name" value="PEPTIDASE S1 DOMAIN-CONTAINING PROTEIN"/>
    <property type="match status" value="1"/>
</dbReference>
<evidence type="ECO:0000313" key="7">
    <source>
        <dbReference type="EMBL" id="DAA64582.1"/>
    </source>
</evidence>
<feature type="non-terminal residue" evidence="7">
    <location>
        <position position="1"/>
    </location>
</feature>
<dbReference type="EMBL" id="BK008831">
    <property type="protein sequence ID" value="DAA64582.1"/>
    <property type="molecule type" value="mRNA"/>
</dbReference>
<dbReference type="Gene3D" id="2.40.10.10">
    <property type="entry name" value="Trypsin-like serine proteases"/>
    <property type="match status" value="2"/>
</dbReference>
<dbReference type="PANTHER" id="PTHR24276">
    <property type="entry name" value="POLYSERASE-RELATED"/>
    <property type="match status" value="1"/>
</dbReference>